<name>A0A0V1IW54_TRIPS</name>
<gene>
    <name evidence="1" type="ORF">T4B_13169</name>
</gene>
<keyword evidence="2" id="KW-1185">Reference proteome</keyword>
<accession>A0A0V1IW54</accession>
<evidence type="ECO:0000313" key="2">
    <source>
        <dbReference type="Proteomes" id="UP000054805"/>
    </source>
</evidence>
<sequence length="180" mass="20591">MGLFCCECSELPTAKLRRIERVAPWIVDRHFMTTIDPSGTVARSPQILKKQVIIHHTAQEIVMLCHHRMRSAAYSQVIRSTSSLITRLTLVQKKLRHFWGSYSLLEFIGVKEKLPPNCGLRWLETASLKFCTTSGSMTPVQDKSERKPMKLQRSAKSDMFVKNCKWMGNLCHFVVAALVE</sequence>
<protein>
    <submittedName>
        <fullName evidence="1">Uncharacterized protein</fullName>
    </submittedName>
</protein>
<comment type="caution">
    <text evidence="1">The sequence shown here is derived from an EMBL/GenBank/DDBJ whole genome shotgun (WGS) entry which is preliminary data.</text>
</comment>
<proteinExistence type="predicted"/>
<dbReference type="Proteomes" id="UP000054805">
    <property type="component" value="Unassembled WGS sequence"/>
</dbReference>
<evidence type="ECO:0000313" key="1">
    <source>
        <dbReference type="EMBL" id="KRZ26994.1"/>
    </source>
</evidence>
<dbReference type="AlphaFoldDB" id="A0A0V1IW54"/>
<dbReference type="EMBL" id="JYDS01000077">
    <property type="protein sequence ID" value="KRZ26994.1"/>
    <property type="molecule type" value="Genomic_DNA"/>
</dbReference>
<reference evidence="1 2" key="1">
    <citation type="submission" date="2015-01" db="EMBL/GenBank/DDBJ databases">
        <title>Evolution of Trichinella species and genotypes.</title>
        <authorList>
            <person name="Korhonen P.K."/>
            <person name="Edoardo P."/>
            <person name="Giuseppe L.R."/>
            <person name="Gasser R.B."/>
        </authorList>
    </citation>
    <scope>NUCLEOTIDE SEQUENCE [LARGE SCALE GENOMIC DNA]</scope>
    <source>
        <strain evidence="1">ISS588</strain>
    </source>
</reference>
<organism evidence="1 2">
    <name type="scientific">Trichinella pseudospiralis</name>
    <name type="common">Parasitic roundworm</name>
    <dbReference type="NCBI Taxonomy" id="6337"/>
    <lineage>
        <taxon>Eukaryota</taxon>
        <taxon>Metazoa</taxon>
        <taxon>Ecdysozoa</taxon>
        <taxon>Nematoda</taxon>
        <taxon>Enoplea</taxon>
        <taxon>Dorylaimia</taxon>
        <taxon>Trichinellida</taxon>
        <taxon>Trichinellidae</taxon>
        <taxon>Trichinella</taxon>
    </lineage>
</organism>